<evidence type="ECO:0000256" key="10">
    <source>
        <dbReference type="ARBA" id="ARBA00024331"/>
    </source>
</evidence>
<feature type="signal peptide" evidence="14">
    <location>
        <begin position="1"/>
        <end position="19"/>
    </location>
</feature>
<dbReference type="PRINTS" id="PR00115">
    <property type="entry name" value="F16BPHPHTASE"/>
</dbReference>
<dbReference type="InterPro" id="IPR020548">
    <property type="entry name" value="Fructose_bisphosphatase_AS"/>
</dbReference>
<dbReference type="FunFam" id="3.30.540.10:FF:000002">
    <property type="entry name" value="Fructose-1,6-bisphosphatase class 1"/>
    <property type="match status" value="1"/>
</dbReference>
<dbReference type="InParanoid" id="A0A0G4EMN8"/>
<dbReference type="PANTHER" id="PTHR11556:SF1">
    <property type="entry name" value="FRUCTOSE-BISPHOSPHATASE"/>
    <property type="match status" value="1"/>
</dbReference>
<dbReference type="Gene3D" id="3.40.190.80">
    <property type="match status" value="1"/>
</dbReference>
<dbReference type="HAMAP" id="MF_01855">
    <property type="entry name" value="FBPase_class1"/>
    <property type="match status" value="1"/>
</dbReference>
<dbReference type="PIRSF" id="PIRSF500210">
    <property type="entry name" value="FBPtase"/>
    <property type="match status" value="1"/>
</dbReference>
<keyword evidence="7 12" id="KW-0378">Hydrolase</keyword>
<dbReference type="PANTHER" id="PTHR11556">
    <property type="entry name" value="FRUCTOSE-1,6-BISPHOSPHATASE-RELATED"/>
    <property type="match status" value="1"/>
</dbReference>
<dbReference type="GO" id="GO:0006002">
    <property type="term" value="P:fructose 6-phosphate metabolic process"/>
    <property type="evidence" value="ECO:0007669"/>
    <property type="project" value="TreeGrafter"/>
</dbReference>
<dbReference type="NCBIfam" id="NF006779">
    <property type="entry name" value="PRK09293.1-3"/>
    <property type="match status" value="1"/>
</dbReference>
<evidence type="ECO:0000256" key="5">
    <source>
        <dbReference type="ARBA" id="ARBA00013093"/>
    </source>
</evidence>
<accession>A0A0G4EMN8</accession>
<dbReference type="InterPro" id="IPR033391">
    <property type="entry name" value="FBPase_N"/>
</dbReference>
<dbReference type="AlphaFoldDB" id="A0A0G4EMN8"/>
<evidence type="ECO:0000256" key="8">
    <source>
        <dbReference type="ARBA" id="ARBA00022842"/>
    </source>
</evidence>
<comment type="subunit">
    <text evidence="4">Homotetramer.</text>
</comment>
<feature type="compositionally biased region" description="Low complexity" evidence="13">
    <location>
        <begin position="42"/>
        <end position="51"/>
    </location>
</feature>
<dbReference type="Proteomes" id="UP000041254">
    <property type="component" value="Unassembled WGS sequence"/>
</dbReference>
<keyword evidence="6" id="KW-0479">Metal-binding</keyword>
<dbReference type="InterPro" id="IPR028343">
    <property type="entry name" value="FBPtase"/>
</dbReference>
<dbReference type="GO" id="GO:0046872">
    <property type="term" value="F:metal ion binding"/>
    <property type="evidence" value="ECO:0007669"/>
    <property type="project" value="UniProtKB-KW"/>
</dbReference>
<feature type="domain" description="Fructose-1-6-bisphosphatase class I N-terminal" evidence="15">
    <location>
        <begin position="73"/>
        <end position="272"/>
    </location>
</feature>
<evidence type="ECO:0000256" key="12">
    <source>
        <dbReference type="RuleBase" id="RU000508"/>
    </source>
</evidence>
<dbReference type="EMBL" id="CDMY01000267">
    <property type="protein sequence ID" value="CEL98277.1"/>
    <property type="molecule type" value="Genomic_DNA"/>
</dbReference>
<feature type="domain" description="Fructose-1-6-bisphosphatase class 1 C-terminal" evidence="16">
    <location>
        <begin position="276"/>
        <end position="406"/>
    </location>
</feature>
<dbReference type="CDD" id="cd00354">
    <property type="entry name" value="FBPase"/>
    <property type="match status" value="1"/>
</dbReference>
<evidence type="ECO:0000256" key="6">
    <source>
        <dbReference type="ARBA" id="ARBA00022723"/>
    </source>
</evidence>
<keyword evidence="14" id="KW-0732">Signal</keyword>
<dbReference type="InterPro" id="IPR044015">
    <property type="entry name" value="FBPase_C_dom"/>
</dbReference>
<dbReference type="GO" id="GO:0005986">
    <property type="term" value="P:sucrose biosynthetic process"/>
    <property type="evidence" value="ECO:0007669"/>
    <property type="project" value="TreeGrafter"/>
</dbReference>
<name>A0A0G4EMN8_VITBC</name>
<dbReference type="OrthoDB" id="10256725at2759"/>
<evidence type="ECO:0000313" key="17">
    <source>
        <dbReference type="EMBL" id="CEL98277.1"/>
    </source>
</evidence>
<dbReference type="STRING" id="1169540.A0A0G4EMN8"/>
<dbReference type="InterPro" id="IPR000146">
    <property type="entry name" value="FBPase_class-1"/>
</dbReference>
<dbReference type="GO" id="GO:0042132">
    <property type="term" value="F:fructose 1,6-bisphosphate 1-phosphatase activity"/>
    <property type="evidence" value="ECO:0007669"/>
    <property type="project" value="UniProtKB-EC"/>
</dbReference>
<evidence type="ECO:0000256" key="1">
    <source>
        <dbReference type="ARBA" id="ARBA00001273"/>
    </source>
</evidence>
<sequence length="428" mass="46431">MMVMRSVLCDVLLLAAALACCCCLAFQPPSTGVHKHGLLRPSSSASSSAAGSRRRQTGGLRMAISRPDPGKIMTLTRYMLEQTRLYPEYQDFESLMGSIQLACKSIAMLVGSAGITGLVGAAGAVNVQGEDQKKLDVLSNDILKGALQYTGRCGVVASEEEPHPVLVEEAYMSKFVTVFDPLDGSSNVDAGIATGTIFGVFKEQEECMLPEQLDGDLMANQCLGNTLQPGDNLVAAGYCMYSSSVHMVITFGHGVQGFTLDPEIGEFVLTHPNMTLPRRGKIYSMNEGNSPDWPEGLRQYVDDVKQGKGAAGHKYSARYIGSMVGDVHRTLMYGGVFGYPADKKNKNGKLRLLYEAAPMSFIVEQAGGKASTGYERIMDLHPKSVHDRTPIFLGSYDDVEEIEQYMAKHKEEIAPHLVAKEEQVPVAK</sequence>
<keyword evidence="18" id="KW-1185">Reference proteome</keyword>
<gene>
    <name evidence="17" type="ORF">Vbra_7881</name>
</gene>
<evidence type="ECO:0000313" key="18">
    <source>
        <dbReference type="Proteomes" id="UP000041254"/>
    </source>
</evidence>
<dbReference type="PROSITE" id="PS00124">
    <property type="entry name" value="FBPASE"/>
    <property type="match status" value="1"/>
</dbReference>
<dbReference type="GO" id="GO:0030388">
    <property type="term" value="P:fructose 1,6-bisphosphate metabolic process"/>
    <property type="evidence" value="ECO:0007669"/>
    <property type="project" value="TreeGrafter"/>
</dbReference>
<dbReference type="Pfam" id="PF18913">
    <property type="entry name" value="FBPase_C"/>
    <property type="match status" value="1"/>
</dbReference>
<feature type="chain" id="PRO_5005187332" description="fructose-bisphosphatase" evidence="14">
    <location>
        <begin position="20"/>
        <end position="428"/>
    </location>
</feature>
<evidence type="ECO:0000256" key="13">
    <source>
        <dbReference type="SAM" id="MobiDB-lite"/>
    </source>
</evidence>
<evidence type="ECO:0000256" key="3">
    <source>
        <dbReference type="ARBA" id="ARBA00010941"/>
    </source>
</evidence>
<dbReference type="Gene3D" id="3.30.540.10">
    <property type="entry name" value="Fructose-1,6-Bisphosphatase, subunit A, domain 1"/>
    <property type="match status" value="1"/>
</dbReference>
<keyword evidence="9 12" id="KW-0119">Carbohydrate metabolism</keyword>
<dbReference type="FunFam" id="3.40.190.80:FF:000001">
    <property type="entry name" value="Fructose-1,6-bisphosphatase class 1"/>
    <property type="match status" value="1"/>
</dbReference>
<evidence type="ECO:0000256" key="4">
    <source>
        <dbReference type="ARBA" id="ARBA00011881"/>
    </source>
</evidence>
<evidence type="ECO:0000259" key="16">
    <source>
        <dbReference type="Pfam" id="PF18913"/>
    </source>
</evidence>
<dbReference type="SUPFAM" id="SSF56655">
    <property type="entry name" value="Carbohydrate phosphatase"/>
    <property type="match status" value="1"/>
</dbReference>
<comment type="similarity">
    <text evidence="3 12">Belongs to the FBPase class 1 family.</text>
</comment>
<keyword evidence="8" id="KW-0460">Magnesium</keyword>
<dbReference type="GO" id="GO:0006094">
    <property type="term" value="P:gluconeogenesis"/>
    <property type="evidence" value="ECO:0007669"/>
    <property type="project" value="TreeGrafter"/>
</dbReference>
<organism evidence="17 18">
    <name type="scientific">Vitrella brassicaformis (strain CCMP3155)</name>
    <dbReference type="NCBI Taxonomy" id="1169540"/>
    <lineage>
        <taxon>Eukaryota</taxon>
        <taxon>Sar</taxon>
        <taxon>Alveolata</taxon>
        <taxon>Colpodellida</taxon>
        <taxon>Vitrellaceae</taxon>
        <taxon>Vitrella</taxon>
    </lineage>
</organism>
<dbReference type="VEuPathDB" id="CryptoDB:Vbra_7881"/>
<proteinExistence type="inferred from homology"/>
<dbReference type="NCBIfam" id="NF006778">
    <property type="entry name" value="PRK09293.1-1"/>
    <property type="match status" value="1"/>
</dbReference>
<dbReference type="Pfam" id="PF00316">
    <property type="entry name" value="FBPase"/>
    <property type="match status" value="1"/>
</dbReference>
<feature type="region of interest" description="Disordered" evidence="13">
    <location>
        <begin position="37"/>
        <end position="63"/>
    </location>
</feature>
<protein>
    <recommendedName>
        <fullName evidence="5">fructose-bisphosphatase</fullName>
        <ecNumber evidence="5">3.1.3.11</ecNumber>
    </recommendedName>
    <alternativeName>
        <fullName evidence="11">D-fructose-1,6-bisphosphate 1-phosphohydrolase</fullName>
    </alternativeName>
</protein>
<dbReference type="PhylomeDB" id="A0A0G4EMN8"/>
<dbReference type="OMA" id="RCMAVGT"/>
<evidence type="ECO:0000256" key="9">
    <source>
        <dbReference type="ARBA" id="ARBA00023277"/>
    </source>
</evidence>
<dbReference type="GO" id="GO:0006000">
    <property type="term" value="P:fructose metabolic process"/>
    <property type="evidence" value="ECO:0007669"/>
    <property type="project" value="TreeGrafter"/>
</dbReference>
<comment type="pathway">
    <text evidence="10">Carbohydrate biosynthesis.</text>
</comment>
<reference evidence="17 18" key="1">
    <citation type="submission" date="2014-11" db="EMBL/GenBank/DDBJ databases">
        <authorList>
            <person name="Zhu J."/>
            <person name="Qi W."/>
            <person name="Song R."/>
        </authorList>
    </citation>
    <scope>NUCLEOTIDE SEQUENCE [LARGE SCALE GENOMIC DNA]</scope>
</reference>
<evidence type="ECO:0000256" key="2">
    <source>
        <dbReference type="ARBA" id="ARBA00001946"/>
    </source>
</evidence>
<evidence type="ECO:0000256" key="11">
    <source>
        <dbReference type="ARBA" id="ARBA00032973"/>
    </source>
</evidence>
<evidence type="ECO:0000256" key="7">
    <source>
        <dbReference type="ARBA" id="ARBA00022801"/>
    </source>
</evidence>
<dbReference type="GO" id="GO:0005829">
    <property type="term" value="C:cytosol"/>
    <property type="evidence" value="ECO:0007669"/>
    <property type="project" value="TreeGrafter"/>
</dbReference>
<comment type="cofactor">
    <cofactor evidence="2">
        <name>Mg(2+)</name>
        <dbReference type="ChEBI" id="CHEBI:18420"/>
    </cofactor>
</comment>
<dbReference type="PIRSF" id="PIRSF000904">
    <property type="entry name" value="FBPtase_SBPase"/>
    <property type="match status" value="1"/>
</dbReference>
<dbReference type="EC" id="3.1.3.11" evidence="5"/>
<evidence type="ECO:0000259" key="15">
    <source>
        <dbReference type="Pfam" id="PF00316"/>
    </source>
</evidence>
<evidence type="ECO:0000256" key="14">
    <source>
        <dbReference type="SAM" id="SignalP"/>
    </source>
</evidence>
<comment type="catalytic activity">
    <reaction evidence="1">
        <text>beta-D-fructose 1,6-bisphosphate + H2O = beta-D-fructose 6-phosphate + phosphate</text>
        <dbReference type="Rhea" id="RHEA:11064"/>
        <dbReference type="ChEBI" id="CHEBI:15377"/>
        <dbReference type="ChEBI" id="CHEBI:32966"/>
        <dbReference type="ChEBI" id="CHEBI:43474"/>
        <dbReference type="ChEBI" id="CHEBI:57634"/>
        <dbReference type="EC" id="3.1.3.11"/>
    </reaction>
</comment>